<dbReference type="Proteomes" id="UP000608071">
    <property type="component" value="Unassembled WGS sequence"/>
</dbReference>
<feature type="domain" description="Aminoglycoside phosphotransferase" evidence="2">
    <location>
        <begin position="40"/>
        <end position="261"/>
    </location>
</feature>
<dbReference type="PANTHER" id="PTHR21064">
    <property type="entry name" value="AMINOGLYCOSIDE PHOSPHOTRANSFERASE DOMAIN-CONTAINING PROTEIN-RELATED"/>
    <property type="match status" value="1"/>
</dbReference>
<reference evidence="3 4" key="1">
    <citation type="submission" date="2020-08" db="EMBL/GenBank/DDBJ databases">
        <title>A Genomic Blueprint of the Chicken Gut Microbiome.</title>
        <authorList>
            <person name="Gilroy R."/>
            <person name="Ravi A."/>
            <person name="Getino M."/>
            <person name="Pursley I."/>
            <person name="Horton D.L."/>
            <person name="Alikhan N.-F."/>
            <person name="Baker D."/>
            <person name="Gharbi K."/>
            <person name="Hall N."/>
            <person name="Watson M."/>
            <person name="Adriaenssens E.M."/>
            <person name="Foster-Nyarko E."/>
            <person name="Jarju S."/>
            <person name="Secka A."/>
            <person name="Antonio M."/>
            <person name="Oren A."/>
            <person name="Chaudhuri R."/>
            <person name="La Ragione R.M."/>
            <person name="Hildebrand F."/>
            <person name="Pallen M.J."/>
        </authorList>
    </citation>
    <scope>NUCLEOTIDE SEQUENCE [LARGE SCALE GENOMIC DNA]</scope>
    <source>
        <strain evidence="3 4">Sa2BVA9</strain>
    </source>
</reference>
<comment type="caution">
    <text evidence="3">The sequence shown here is derived from an EMBL/GenBank/DDBJ whole genome shotgun (WGS) entry which is preliminary data.</text>
</comment>
<dbReference type="Pfam" id="PF01636">
    <property type="entry name" value="APH"/>
    <property type="match status" value="1"/>
</dbReference>
<proteinExistence type="inferred from homology"/>
<dbReference type="PANTHER" id="PTHR21064:SF6">
    <property type="entry name" value="AMINOGLYCOSIDE PHOSPHOTRANSFERASE DOMAIN-CONTAINING PROTEIN"/>
    <property type="match status" value="1"/>
</dbReference>
<accession>A0ABR8T5L7</accession>
<gene>
    <name evidence="3" type="ORF">H9647_23560</name>
</gene>
<comment type="similarity">
    <text evidence="1">Belongs to the pseudomonas-type ThrB family.</text>
</comment>
<evidence type="ECO:0000313" key="4">
    <source>
        <dbReference type="Proteomes" id="UP000608071"/>
    </source>
</evidence>
<dbReference type="SUPFAM" id="SSF56112">
    <property type="entry name" value="Protein kinase-like (PK-like)"/>
    <property type="match status" value="1"/>
</dbReference>
<evidence type="ECO:0000259" key="2">
    <source>
        <dbReference type="Pfam" id="PF01636"/>
    </source>
</evidence>
<dbReference type="InterPro" id="IPR011009">
    <property type="entry name" value="Kinase-like_dom_sf"/>
</dbReference>
<sequence>MLTGGDRINHNEVVKISDEYLLPLASELFGLEGYHIQLIPAHKGGRNVVYSCEKEGIDSKILRIGFLPDRSREDFLGEVHYIRYLFEHGGSVSDVVSSKKGNLLEEVTHNNHVFFVCLFNKAKGKMLVENNYQYREGAPISEYYYNCGKVLGKLHQISKGYTPVHRRYSFFDKYNAQYIDKLIPESFPLLKEKLVELLNTLHGLERNQETFGMNHFDYNDGNYSIDFDTGQITVYDFDNSCYCWYMFDLAGLWISGVGWIQFEPDVGKRKTFMDDYFETVLAGYRSETKIEDSMLDKLPLFIQVSIMENIIDTFEVMHHNGEETTCDEELSYLIKCLEDDIPYKGFFHELYSCEEPFEYEERLITLGDNTKSSNQ</sequence>
<dbReference type="EMBL" id="JACSQL010000019">
    <property type="protein sequence ID" value="MBD7971050.1"/>
    <property type="molecule type" value="Genomic_DNA"/>
</dbReference>
<dbReference type="InterPro" id="IPR002575">
    <property type="entry name" value="Aminoglycoside_PTrfase"/>
</dbReference>
<dbReference type="InterPro" id="IPR050249">
    <property type="entry name" value="Pseudomonas-type_ThrB"/>
</dbReference>
<keyword evidence="4" id="KW-1185">Reference proteome</keyword>
<organism evidence="3 4">
    <name type="scientific">Paenibacillus gallinarum</name>
    <dbReference type="NCBI Taxonomy" id="2762232"/>
    <lineage>
        <taxon>Bacteria</taxon>
        <taxon>Bacillati</taxon>
        <taxon>Bacillota</taxon>
        <taxon>Bacilli</taxon>
        <taxon>Bacillales</taxon>
        <taxon>Paenibacillaceae</taxon>
        <taxon>Paenibacillus</taxon>
    </lineage>
</organism>
<name>A0ABR8T5L7_9BACL</name>
<protein>
    <submittedName>
        <fullName evidence="3">Phosphotransferase</fullName>
    </submittedName>
</protein>
<dbReference type="Gene3D" id="3.90.1200.10">
    <property type="match status" value="1"/>
</dbReference>
<evidence type="ECO:0000313" key="3">
    <source>
        <dbReference type="EMBL" id="MBD7971050.1"/>
    </source>
</evidence>
<evidence type="ECO:0000256" key="1">
    <source>
        <dbReference type="ARBA" id="ARBA00038240"/>
    </source>
</evidence>